<sequence length="208" mass="24250">MIILWSWLKIWSLDIVVVHGMTNVPRSSYAGRPSRHIQGQHGSMVKDQEADHRSVHRSQEIRYQNLKEEQTESIRMAGGIVGFACSCQSPINREPPLPALEIISYVRFILIRPFQVRQLVLKKTRIMPRRKQRSSFYQVSEFDRGRIVTYRDGGLSFREIGDRVGRNQTTVMQICNRWMQEGKTDRRIRSHHLSAPLHVLTGKLCAWQ</sequence>
<feature type="region of interest" description="Disordered" evidence="1">
    <location>
        <begin position="29"/>
        <end position="51"/>
    </location>
</feature>
<keyword evidence="4" id="KW-1185">Reference proteome</keyword>
<accession>A0ABY6KMS3</accession>
<dbReference type="EMBL" id="CP092867">
    <property type="protein sequence ID" value="UYV68445.1"/>
    <property type="molecule type" value="Genomic_DNA"/>
</dbReference>
<keyword evidence="2" id="KW-0732">Signal</keyword>
<proteinExistence type="predicted"/>
<feature type="signal peptide" evidence="2">
    <location>
        <begin position="1"/>
        <end position="20"/>
    </location>
</feature>
<evidence type="ECO:0000313" key="4">
    <source>
        <dbReference type="Proteomes" id="UP001235939"/>
    </source>
</evidence>
<feature type="chain" id="PRO_5045543690" description="Transposase IS30-like HTH domain-containing protein" evidence="2">
    <location>
        <begin position="21"/>
        <end position="208"/>
    </location>
</feature>
<dbReference type="Proteomes" id="UP001235939">
    <property type="component" value="Chromosome 05"/>
</dbReference>
<dbReference type="InterPro" id="IPR036388">
    <property type="entry name" value="WH-like_DNA-bd_sf"/>
</dbReference>
<evidence type="ECO:0000256" key="2">
    <source>
        <dbReference type="SAM" id="SignalP"/>
    </source>
</evidence>
<reference evidence="3 4" key="1">
    <citation type="submission" date="2022-01" db="EMBL/GenBank/DDBJ databases">
        <title>A chromosomal length assembly of Cordylochernes scorpioides.</title>
        <authorList>
            <person name="Zeh D."/>
            <person name="Zeh J."/>
        </authorList>
    </citation>
    <scope>NUCLEOTIDE SEQUENCE [LARGE SCALE GENOMIC DNA]</scope>
    <source>
        <strain evidence="3">IN4F17</strain>
        <tissue evidence="3">Whole Body</tissue>
    </source>
</reference>
<protein>
    <recommendedName>
        <fullName evidence="5">Transposase IS30-like HTH domain-containing protein</fullName>
    </recommendedName>
</protein>
<evidence type="ECO:0000256" key="1">
    <source>
        <dbReference type="SAM" id="MobiDB-lite"/>
    </source>
</evidence>
<organism evidence="3 4">
    <name type="scientific">Cordylochernes scorpioides</name>
    <dbReference type="NCBI Taxonomy" id="51811"/>
    <lineage>
        <taxon>Eukaryota</taxon>
        <taxon>Metazoa</taxon>
        <taxon>Ecdysozoa</taxon>
        <taxon>Arthropoda</taxon>
        <taxon>Chelicerata</taxon>
        <taxon>Arachnida</taxon>
        <taxon>Pseudoscorpiones</taxon>
        <taxon>Cheliferoidea</taxon>
        <taxon>Chernetidae</taxon>
        <taxon>Cordylochernes</taxon>
    </lineage>
</organism>
<evidence type="ECO:0000313" key="3">
    <source>
        <dbReference type="EMBL" id="UYV68445.1"/>
    </source>
</evidence>
<name>A0ABY6KMS3_9ARAC</name>
<gene>
    <name evidence="3" type="ORF">LAZ67_5004338</name>
</gene>
<dbReference type="Gene3D" id="1.10.10.10">
    <property type="entry name" value="Winged helix-like DNA-binding domain superfamily/Winged helix DNA-binding domain"/>
    <property type="match status" value="1"/>
</dbReference>
<evidence type="ECO:0008006" key="5">
    <source>
        <dbReference type="Google" id="ProtNLM"/>
    </source>
</evidence>